<keyword evidence="7" id="KW-0418">Kinase</keyword>
<proteinExistence type="predicted"/>
<dbReference type="Proteomes" id="UP001179181">
    <property type="component" value="Unassembled WGS sequence"/>
</dbReference>
<keyword evidence="5" id="KW-0812">Transmembrane</keyword>
<dbReference type="SUPFAM" id="SSF63829">
    <property type="entry name" value="Calcium-dependent phosphotriesterase"/>
    <property type="match status" value="1"/>
</dbReference>
<dbReference type="SUPFAM" id="SSF55874">
    <property type="entry name" value="ATPase domain of HSP90 chaperone/DNA topoisomerase II/histidine kinase"/>
    <property type="match status" value="1"/>
</dbReference>
<evidence type="ECO:0000313" key="8">
    <source>
        <dbReference type="Proteomes" id="UP001179181"/>
    </source>
</evidence>
<evidence type="ECO:0000256" key="2">
    <source>
        <dbReference type="ARBA" id="ARBA00012438"/>
    </source>
</evidence>
<comment type="catalytic activity">
    <reaction evidence="1">
        <text>ATP + protein L-histidine = ADP + protein N-phospho-L-histidine.</text>
        <dbReference type="EC" id="2.7.13.3"/>
    </reaction>
</comment>
<evidence type="ECO:0000256" key="3">
    <source>
        <dbReference type="ARBA" id="ARBA00022553"/>
    </source>
</evidence>
<accession>A0ABX0UPQ9</accession>
<evidence type="ECO:0000313" key="7">
    <source>
        <dbReference type="EMBL" id="NIJ53949.1"/>
    </source>
</evidence>
<dbReference type="EMBL" id="JAASQJ010000003">
    <property type="protein sequence ID" value="NIJ53949.1"/>
    <property type="molecule type" value="Genomic_DNA"/>
</dbReference>
<dbReference type="Gene3D" id="1.10.287.130">
    <property type="match status" value="1"/>
</dbReference>
<evidence type="ECO:0000256" key="4">
    <source>
        <dbReference type="SAM" id="Coils"/>
    </source>
</evidence>
<dbReference type="PRINTS" id="PR00344">
    <property type="entry name" value="BCTRLSENSOR"/>
</dbReference>
<keyword evidence="8" id="KW-1185">Reference proteome</keyword>
<dbReference type="InterPro" id="IPR029016">
    <property type="entry name" value="GAF-like_dom_sf"/>
</dbReference>
<dbReference type="Gene3D" id="2.130.10.10">
    <property type="entry name" value="YVTN repeat-like/Quinoprotein amine dehydrogenase"/>
    <property type="match status" value="2"/>
</dbReference>
<dbReference type="PANTHER" id="PTHR43547">
    <property type="entry name" value="TWO-COMPONENT HISTIDINE KINASE"/>
    <property type="match status" value="1"/>
</dbReference>
<sequence>MGLKVRRFGSFLLLLSMLAGLSPGWAQRLRRSDVIAAEPEVGRPMASMFQSSEYHAHDQNFAITQDKSGVMYFANFAGVLEYDGVSWNTIQTENVTRVSALVTDSKNRVLVGANGEFGYLKYDSLGVHRFVSLSSGLKEKPTQVIRIVPVAGGAWFVTDRTNFFWNGRSVKISRHDLRIQSAFPYKNRIIVYARNKGMLAMDNGQVSKIEQNADVPVLLDLAAVVPLNGNSALLLTTSQGAFRLRNNRIEAVSGNANPTLIRDKVTAAVRMEDGRVAISTAFGGILIMTDSGDIYYPVDPDSSIGDSQVSAMFNDRDHNLWLALNDGIARFDLSSPISVFDAAGGLKGAVTSIMRFQGRLMVGTLYGLYYIENNRVIRVRNFPGSCLGFDEAGGRLYISSNKGLFEWTNNGALTNVTNDFSLSVTASQSGTELYVGLEDGLAVFRKSGNSWIPGRFKNVNEQIVGATEFPAGTLWLETLSDGILKLDPSTGAVKRFSEAQGILSPLYNKLAFYDKKLIASNKDGLFEYQPQTDRFLRADWLHGEKAWFDRIREDNKGNIWTTRGDKKSATFFRKRATTGFDVIETPLLPIAEIPFGVIYPDENGSTWLGGDQGLYRLDMQIPQQYVYKYPVLLRSIATQKGMIPFNPDSVITDAVTLPYKQNNVIFEFALPSFHSNQVTEYQYLLENYDSGWSDWGPLSRKEYNGLPSGKYVFKVRARDVYKNVLQEAVFPLTILTPWYRHWFMIALYVLTFAVIIYFLVRWRLRRIIREKRQLETMILERTEEVVNQKEELEHQSEELSATNDQLERIDEFVKAINGEVNTQKLFQLVLDRLCEFQNVDGASALIYNKSTDNYQFIALAGAVKNANVEDVRLTAKQARQRYADRGEEVYEDIFLKNNFRAQNVNDSIDEVFTPRSLITILIRVEGDVKSYITLENMDRENAFRDRDFTMVKNLKEHLIGAYIKTNILEDLENTLSNLKSTQEELIRQERLASVGSLTKGIVDRILNPLNYINNFSQSSGKLLKEITEVTDKHQDGLSEDEKDDLDSGFDMLHKNLEKIYEHGNSTTRIVKDMQKLLKGKSTEFFVTDLNPFLESKSKSAIQEVLNEYKDAKVKLSFALDTNPVKVSLLPYEFTQVLTNVISNACYALAEKAKLDKAFEPEVIVSTKPLDGNICIRIKDNGKGIALKETEQLFNPFFTTKPTSKGTGLGLYMSKDIIEFHKGRMLVNSKEGEFTEVDIILPVVK</sequence>
<dbReference type="InterPro" id="IPR013783">
    <property type="entry name" value="Ig-like_fold"/>
</dbReference>
<dbReference type="InterPro" id="IPR036890">
    <property type="entry name" value="HATPase_C_sf"/>
</dbReference>
<dbReference type="Gene3D" id="3.30.565.10">
    <property type="entry name" value="Histidine kinase-like ATPase, C-terminal domain"/>
    <property type="match status" value="1"/>
</dbReference>
<dbReference type="InterPro" id="IPR004358">
    <property type="entry name" value="Sig_transdc_His_kin-like_C"/>
</dbReference>
<organism evidence="7 8">
    <name type="scientific">Dyadobacter arcticus</name>
    <dbReference type="NCBI Taxonomy" id="1078754"/>
    <lineage>
        <taxon>Bacteria</taxon>
        <taxon>Pseudomonadati</taxon>
        <taxon>Bacteroidota</taxon>
        <taxon>Cytophagia</taxon>
        <taxon>Cytophagales</taxon>
        <taxon>Spirosomataceae</taxon>
        <taxon>Dyadobacter</taxon>
    </lineage>
</organism>
<keyword evidence="5" id="KW-0472">Membrane</keyword>
<dbReference type="RefSeq" id="WP_167271598.1">
    <property type="nucleotide sequence ID" value="NZ_JAASQJ010000003.1"/>
</dbReference>
<dbReference type="PANTHER" id="PTHR43547:SF2">
    <property type="entry name" value="HYBRID SIGNAL TRANSDUCTION HISTIDINE KINASE C"/>
    <property type="match status" value="1"/>
</dbReference>
<evidence type="ECO:0000259" key="6">
    <source>
        <dbReference type="PROSITE" id="PS50109"/>
    </source>
</evidence>
<dbReference type="Pfam" id="PF07495">
    <property type="entry name" value="Y_Y_Y"/>
    <property type="match status" value="1"/>
</dbReference>
<feature type="coiled-coil region" evidence="4">
    <location>
        <begin position="782"/>
        <end position="809"/>
    </location>
</feature>
<dbReference type="PROSITE" id="PS50109">
    <property type="entry name" value="HIS_KIN"/>
    <property type="match status" value="1"/>
</dbReference>
<dbReference type="SUPFAM" id="SSF55781">
    <property type="entry name" value="GAF domain-like"/>
    <property type="match status" value="1"/>
</dbReference>
<keyword evidence="3" id="KW-0597">Phosphoprotein</keyword>
<dbReference type="Gene3D" id="2.60.40.10">
    <property type="entry name" value="Immunoglobulins"/>
    <property type="match status" value="1"/>
</dbReference>
<reference evidence="7 8" key="1">
    <citation type="submission" date="2020-03" db="EMBL/GenBank/DDBJ databases">
        <title>Genomic Encyclopedia of Type Strains, Phase IV (KMG-IV): sequencing the most valuable type-strain genomes for metagenomic binning, comparative biology and taxonomic classification.</title>
        <authorList>
            <person name="Goeker M."/>
        </authorList>
    </citation>
    <scope>NUCLEOTIDE SEQUENCE [LARGE SCALE GENOMIC DNA]</scope>
    <source>
        <strain evidence="7 8">DSM 102865</strain>
    </source>
</reference>
<gene>
    <name evidence="7" type="ORF">FHS68_003131</name>
</gene>
<evidence type="ECO:0000256" key="5">
    <source>
        <dbReference type="SAM" id="Phobius"/>
    </source>
</evidence>
<keyword evidence="7" id="KW-0808">Transferase</keyword>
<dbReference type="EC" id="2.7.13.3" evidence="2"/>
<protein>
    <recommendedName>
        <fullName evidence="2">histidine kinase</fullName>
        <ecNumber evidence="2">2.7.13.3</ecNumber>
    </recommendedName>
</protein>
<keyword evidence="4" id="KW-0175">Coiled coil</keyword>
<dbReference type="Pfam" id="PF02518">
    <property type="entry name" value="HATPase_c"/>
    <property type="match status" value="1"/>
</dbReference>
<name>A0ABX0UPQ9_9BACT</name>
<dbReference type="InterPro" id="IPR015943">
    <property type="entry name" value="WD40/YVTN_repeat-like_dom_sf"/>
</dbReference>
<dbReference type="InterPro" id="IPR005467">
    <property type="entry name" value="His_kinase_dom"/>
</dbReference>
<dbReference type="SMART" id="SM00387">
    <property type="entry name" value="HATPase_c"/>
    <property type="match status" value="1"/>
</dbReference>
<evidence type="ECO:0000256" key="1">
    <source>
        <dbReference type="ARBA" id="ARBA00000085"/>
    </source>
</evidence>
<dbReference type="InterPro" id="IPR003594">
    <property type="entry name" value="HATPase_dom"/>
</dbReference>
<comment type="caution">
    <text evidence="7">The sequence shown here is derived from an EMBL/GenBank/DDBJ whole genome shotgun (WGS) entry which is preliminary data.</text>
</comment>
<dbReference type="Gene3D" id="3.30.450.40">
    <property type="match status" value="1"/>
</dbReference>
<feature type="coiled-coil region" evidence="4">
    <location>
        <begin position="964"/>
        <end position="991"/>
    </location>
</feature>
<feature type="domain" description="Histidine kinase" evidence="6">
    <location>
        <begin position="1000"/>
        <end position="1244"/>
    </location>
</feature>
<dbReference type="GO" id="GO:0016301">
    <property type="term" value="F:kinase activity"/>
    <property type="evidence" value="ECO:0007669"/>
    <property type="project" value="UniProtKB-KW"/>
</dbReference>
<feature type="transmembrane region" description="Helical" evidence="5">
    <location>
        <begin position="742"/>
        <end position="762"/>
    </location>
</feature>
<dbReference type="InterPro" id="IPR011123">
    <property type="entry name" value="Y_Y_Y"/>
</dbReference>
<keyword evidence="5" id="KW-1133">Transmembrane helix</keyword>